<evidence type="ECO:0000313" key="2">
    <source>
        <dbReference type="EMBL" id="VTZ51034.1"/>
    </source>
</evidence>
<dbReference type="PANTHER" id="PTHR31528:SF3">
    <property type="entry name" value="THIAMINE BIOSYNTHESIS PROTEIN HI_0357-RELATED"/>
    <property type="match status" value="1"/>
</dbReference>
<dbReference type="Pfam" id="PF09084">
    <property type="entry name" value="NMT1"/>
    <property type="match status" value="1"/>
</dbReference>
<proteinExistence type="predicted"/>
<accession>A0A8B6MAF8</accession>
<keyword evidence="3" id="KW-1185">Reference proteome</keyword>
<organism evidence="2 3">
    <name type="scientific">Methylocella tundrae</name>
    <dbReference type="NCBI Taxonomy" id="227605"/>
    <lineage>
        <taxon>Bacteria</taxon>
        <taxon>Pseudomonadati</taxon>
        <taxon>Pseudomonadota</taxon>
        <taxon>Alphaproteobacteria</taxon>
        <taxon>Hyphomicrobiales</taxon>
        <taxon>Beijerinckiaceae</taxon>
        <taxon>Methylocella</taxon>
    </lineage>
</organism>
<reference evidence="2 3" key="1">
    <citation type="submission" date="2019-05" db="EMBL/GenBank/DDBJ databases">
        <authorList>
            <person name="Farhan Ul Haque M."/>
        </authorList>
    </citation>
    <scope>NUCLEOTIDE SEQUENCE [LARGE SCALE GENOMIC DNA]</scope>
    <source>
        <strain evidence="2">2</strain>
    </source>
</reference>
<dbReference type="AlphaFoldDB" id="A0A8B6MAF8"/>
<sequence length="379" mass="41579">MQHRVGDPFGAAAGSGPRACIFSRRKQKSKRAALPATPSAQESPPLRQILSLFLGFASMLTAAIPAVALDKITFATNWLAEAEHGGFYQALADGTYAKYGLDVTILQGGPQTNNRLLLAAGKIEFNLGANLIQTFDAASENIPIVAVASMFQKDPFILMSHPGVGLDRMEDLPKATAFIGKDAFVSVYQWLKTAYGFREDKVQPYAFNAAPFIRDKNSIQQGYATSEPFEIEREGGFKPNVFLIADYGYDSYSTLIETRRDLIEKNPDLVQRFVDASIIGWMHYIYGDNAKANALIRRDNPDISADLLAYSVARMRDLGIVDSGAALKLGVGAMRGQRIDSFFAKMVAAGLFKQNLAYDRAYTLQFVNKGVGLDLRPHP</sequence>
<protein>
    <submittedName>
        <fullName evidence="2">NMT1/THI5 like domain protein</fullName>
    </submittedName>
</protein>
<gene>
    <name evidence="2" type="ORF">MPC4_30218</name>
</gene>
<dbReference type="SUPFAM" id="SSF53850">
    <property type="entry name" value="Periplasmic binding protein-like II"/>
    <property type="match status" value="1"/>
</dbReference>
<dbReference type="PANTHER" id="PTHR31528">
    <property type="entry name" value="4-AMINO-5-HYDROXYMETHYL-2-METHYLPYRIMIDINE PHOSPHATE SYNTHASE THI11-RELATED"/>
    <property type="match status" value="1"/>
</dbReference>
<dbReference type="Proteomes" id="UP000485880">
    <property type="component" value="Unassembled WGS sequence"/>
</dbReference>
<evidence type="ECO:0000259" key="1">
    <source>
        <dbReference type="Pfam" id="PF09084"/>
    </source>
</evidence>
<dbReference type="InterPro" id="IPR027939">
    <property type="entry name" value="NMT1/THI5"/>
</dbReference>
<dbReference type="InterPro" id="IPR015168">
    <property type="entry name" value="SsuA/THI5"/>
</dbReference>
<evidence type="ECO:0000313" key="3">
    <source>
        <dbReference type="Proteomes" id="UP000485880"/>
    </source>
</evidence>
<dbReference type="EMBL" id="CABFMQ020000087">
    <property type="protein sequence ID" value="VTZ51034.1"/>
    <property type="molecule type" value="Genomic_DNA"/>
</dbReference>
<dbReference type="Gene3D" id="3.40.190.10">
    <property type="entry name" value="Periplasmic binding protein-like II"/>
    <property type="match status" value="2"/>
</dbReference>
<name>A0A8B6MAF8_METTU</name>
<dbReference type="GO" id="GO:0009228">
    <property type="term" value="P:thiamine biosynthetic process"/>
    <property type="evidence" value="ECO:0007669"/>
    <property type="project" value="InterPro"/>
</dbReference>
<feature type="domain" description="SsuA/THI5-like" evidence="1">
    <location>
        <begin position="82"/>
        <end position="282"/>
    </location>
</feature>
<comment type="caution">
    <text evidence="2">The sequence shown here is derived from an EMBL/GenBank/DDBJ whole genome shotgun (WGS) entry which is preliminary data.</text>
</comment>